<feature type="domain" description="Methyl-accepting transducer" evidence="6">
    <location>
        <begin position="116"/>
        <end position="352"/>
    </location>
</feature>
<gene>
    <name evidence="8" type="ORF">H6F41_03290</name>
</gene>
<protein>
    <submittedName>
        <fullName evidence="8">Methyl-accepting chemotaxis protein</fullName>
    </submittedName>
</protein>
<comment type="caution">
    <text evidence="8">The sequence shown here is derived from an EMBL/GenBank/DDBJ whole genome shotgun (WGS) entry which is preliminary data.</text>
</comment>
<keyword evidence="9" id="KW-1185">Reference proteome</keyword>
<name>A0ABR7ZTQ7_9CYAN</name>
<organism evidence="8 9">
    <name type="scientific">Pseudanabaena mucicola FACHB-723</name>
    <dbReference type="NCBI Taxonomy" id="2692860"/>
    <lineage>
        <taxon>Bacteria</taxon>
        <taxon>Bacillati</taxon>
        <taxon>Cyanobacteriota</taxon>
        <taxon>Cyanophyceae</taxon>
        <taxon>Pseudanabaenales</taxon>
        <taxon>Pseudanabaenaceae</taxon>
        <taxon>Pseudanabaena</taxon>
    </lineage>
</organism>
<dbReference type="Proteomes" id="UP000642094">
    <property type="component" value="Unassembled WGS sequence"/>
</dbReference>
<evidence type="ECO:0000256" key="4">
    <source>
        <dbReference type="SAM" id="Coils"/>
    </source>
</evidence>
<keyword evidence="1 3" id="KW-0807">Transducer</keyword>
<dbReference type="PROSITE" id="PS50885">
    <property type="entry name" value="HAMP"/>
    <property type="match status" value="1"/>
</dbReference>
<reference evidence="8 9" key="1">
    <citation type="journal article" date="2020" name="ISME J.">
        <title>Comparative genomics reveals insights into cyanobacterial evolution and habitat adaptation.</title>
        <authorList>
            <person name="Chen M.Y."/>
            <person name="Teng W.K."/>
            <person name="Zhao L."/>
            <person name="Hu C.X."/>
            <person name="Zhou Y.K."/>
            <person name="Han B.P."/>
            <person name="Song L.R."/>
            <person name="Shu W.S."/>
        </authorList>
    </citation>
    <scope>NUCLEOTIDE SEQUENCE [LARGE SCALE GENOMIC DNA]</scope>
    <source>
        <strain evidence="8 9">FACHB-723</strain>
    </source>
</reference>
<dbReference type="PANTHER" id="PTHR32089:SF114">
    <property type="entry name" value="METHYL-ACCEPTING CHEMOTAXIS PROTEIN MCPB"/>
    <property type="match status" value="1"/>
</dbReference>
<proteinExistence type="inferred from homology"/>
<dbReference type="Pfam" id="PF00015">
    <property type="entry name" value="MCPsignal"/>
    <property type="match status" value="1"/>
</dbReference>
<feature type="domain" description="HAMP" evidence="7">
    <location>
        <begin position="60"/>
        <end position="111"/>
    </location>
</feature>
<sequence length="389" mass="42670">MEVASEDELGILSININAMAEQLKYLSDIQQQEAERLENARQEARAEADERAEQQRQEKEFLQRRALELLMEVDPVSRGDLTIRANVTADEVGTIADSYNAIIRNLRKLVMEVQDASTSVSQTATSKEMSVRSVSNEALKQSESINSALQEVKLMAESSRGVENKAKQAEQEMQVTVTFLQEGNEAMNRTVEGISEIRETVSETAKKVKRLGETSQKISRIVNLISNFAAQTNLLALNAAIEAARAGEEGRGFSVVAEEVRDLAEQSAASTAEIEQLVEEIQAQTNEVVSAMETGTEQVVMGTKLVQNAREKLNQIATVSRQVNSIVREIAIAADMQTQTSDRMGETMQGIAAIAEDTSKQSEDVAKSFAELLQVAQDLQVSVAQFKVA</sequence>
<dbReference type="InterPro" id="IPR004089">
    <property type="entry name" value="MCPsignal_dom"/>
</dbReference>
<dbReference type="Gene3D" id="1.10.287.950">
    <property type="entry name" value="Methyl-accepting chemotaxis protein"/>
    <property type="match status" value="1"/>
</dbReference>
<evidence type="ECO:0000259" key="6">
    <source>
        <dbReference type="PROSITE" id="PS50111"/>
    </source>
</evidence>
<dbReference type="InterPro" id="IPR003660">
    <property type="entry name" value="HAMP_dom"/>
</dbReference>
<accession>A0ABR7ZTQ7</accession>
<evidence type="ECO:0000256" key="5">
    <source>
        <dbReference type="SAM" id="MobiDB-lite"/>
    </source>
</evidence>
<dbReference type="PROSITE" id="PS50111">
    <property type="entry name" value="CHEMOTAXIS_TRANSDUC_2"/>
    <property type="match status" value="1"/>
</dbReference>
<dbReference type="PANTHER" id="PTHR32089">
    <property type="entry name" value="METHYL-ACCEPTING CHEMOTAXIS PROTEIN MCPB"/>
    <property type="match status" value="1"/>
</dbReference>
<evidence type="ECO:0000256" key="3">
    <source>
        <dbReference type="PROSITE-ProRule" id="PRU00284"/>
    </source>
</evidence>
<feature type="coiled-coil region" evidence="4">
    <location>
        <begin position="260"/>
        <end position="294"/>
    </location>
</feature>
<dbReference type="SMART" id="SM00283">
    <property type="entry name" value="MA"/>
    <property type="match status" value="1"/>
</dbReference>
<evidence type="ECO:0000259" key="7">
    <source>
        <dbReference type="PROSITE" id="PS50885"/>
    </source>
</evidence>
<evidence type="ECO:0000313" key="8">
    <source>
        <dbReference type="EMBL" id="MBD2187169.1"/>
    </source>
</evidence>
<dbReference type="EMBL" id="JACJQB010000003">
    <property type="protein sequence ID" value="MBD2187169.1"/>
    <property type="molecule type" value="Genomic_DNA"/>
</dbReference>
<feature type="region of interest" description="Disordered" evidence="5">
    <location>
        <begin position="37"/>
        <end position="57"/>
    </location>
</feature>
<dbReference type="SUPFAM" id="SSF58104">
    <property type="entry name" value="Methyl-accepting chemotaxis protein (MCP) signaling domain"/>
    <property type="match status" value="1"/>
</dbReference>
<dbReference type="SMART" id="SM00304">
    <property type="entry name" value="HAMP"/>
    <property type="match status" value="1"/>
</dbReference>
<keyword evidence="4" id="KW-0175">Coiled coil</keyword>
<evidence type="ECO:0000313" key="9">
    <source>
        <dbReference type="Proteomes" id="UP000642094"/>
    </source>
</evidence>
<evidence type="ECO:0000256" key="2">
    <source>
        <dbReference type="ARBA" id="ARBA00029447"/>
    </source>
</evidence>
<evidence type="ECO:0000256" key="1">
    <source>
        <dbReference type="ARBA" id="ARBA00023224"/>
    </source>
</evidence>
<comment type="similarity">
    <text evidence="2">Belongs to the methyl-accepting chemotaxis (MCP) protein family.</text>
</comment>